<dbReference type="PROSITE" id="PS50109">
    <property type="entry name" value="HIS_KIN"/>
    <property type="match status" value="1"/>
</dbReference>
<dbReference type="PROSITE" id="PS50839">
    <property type="entry name" value="CHASE"/>
    <property type="match status" value="1"/>
</dbReference>
<protein>
    <recommendedName>
        <fullName evidence="2">histidine kinase</fullName>
        <ecNumber evidence="2">2.7.13.3</ecNumber>
    </recommendedName>
</protein>
<feature type="transmembrane region" description="Helical" evidence="7">
    <location>
        <begin position="294"/>
        <end position="313"/>
    </location>
</feature>
<dbReference type="NCBIfam" id="TIGR00229">
    <property type="entry name" value="sensory_box"/>
    <property type="match status" value="5"/>
</dbReference>
<feature type="transmembrane region" description="Helical" evidence="7">
    <location>
        <begin position="390"/>
        <end position="412"/>
    </location>
</feature>
<dbReference type="InterPro" id="IPR006189">
    <property type="entry name" value="CHASE_dom"/>
</dbReference>
<keyword evidence="7" id="KW-0812">Transmembrane</keyword>
<feature type="transmembrane region" description="Helical" evidence="7">
    <location>
        <begin position="104"/>
        <end position="122"/>
    </location>
</feature>
<dbReference type="PROSITE" id="PS50112">
    <property type="entry name" value="PAS"/>
    <property type="match status" value="5"/>
</dbReference>
<feature type="domain" description="CHASE" evidence="11">
    <location>
        <begin position="502"/>
        <end position="576"/>
    </location>
</feature>
<dbReference type="Pfam" id="PF13185">
    <property type="entry name" value="GAF_2"/>
    <property type="match status" value="2"/>
</dbReference>
<dbReference type="SMART" id="SM00086">
    <property type="entry name" value="PAC"/>
    <property type="match status" value="5"/>
</dbReference>
<sequence>MGSDRIGNQARPTAVPGGERAVLAMAFLPLLVALVEWLAWDAALPGGWPGGLSLLAPLLAGAGVHFRADRRSWMLLAWGLGFASLAVLWLAWPAPAGQGPRTVAPWLAAMAAAIGIGAKVGGNAPAVGLVARSLGGLLVTLGTLSILSVFDDTPSGPLALGLGPALAYVALGAWLMARDLEAGPLRTLRICTALLAGLALLVMTGWWLHVPYIVQGGTDYVPMQFNTAMSALLIAAALRLLAAGRRNLALLPLAPVIIFCVASLLEEYTGLVLGTGEWLVRHGIVAEGVVPGSMAPNTAIAFLLACLGIALAPSGGKGSPTRWSATWACGFVTAMIALIVLAGYLMHVPVLRGWGGSTPMALMTSLALLLIGIGLGAGGSEYRRMMSQRAGWLPLVVAGSAIGVSLLVWFAIDRDQAARREAVLQRQSDLVEQVVQSGVRDRSNALRRMALRMADAGEETGRGELFELDAEIYLQDFPAFVTLIWTDADATVLRQRTRPGEGVDVVGRGLDFDPMRERLFDQVRREGGVRESPPMGLLDGSVGELLVAPLRHNGELEGFLVAVVKYEALFARVLENTAPENALLLRHGSQVLYARGTPPAGAAPLVRSIQGAGATLELSLWPDSTRPSPLANVLLFTGLITGGLVALALRLAGLARERAEVAERRGRELAAQVDEAERARAALDEAEQELSSVFESISDAFYTLDRDWRFVFVNPRAEQLMQRAREQLLGESVWDAFPEAVGTIIEQRFRAAVSEGVAGEFEVYFPPLESWFVARCYPHPQGLAVYFQDISARKRAEASAQQATAASERAQRMARLGSWEQDLATGELHLSQEAESIFGLGPGQAIRSFPELLKHVHFEDRKRLGEARHRLQTGEATDLEIEYRILHPDGETRQVRELGMLVRNSAGEPVAASGAIQDTTDQQHAENALRELSRRLEQSLVMNRLVLENSLDVICVLDANGRFTQVSTASESVWGFSPGELVGRAHFDLAHPDDRAHTLREGAAVLAGRPTVDFRNRVVRKDGRVVSMQWSAVWSARDRMMFAIARDVTEASRQSEALQQAKASLQRAQKIARMGAWEFDIPANELHWSEEVYRLFEVRPEEFAGNFEAFAARVHPDDLAMLQKAQARTVAGKGDLDVEHRILLPGGGIGYVHERAQLLRDDQGRPWKLAGSVQDITERKRAQALEDGQRRILAAIAARRPLGENLMALVRLAERQMPGALSSVLLLDEAGEHVRVGAAPNLPSEYNAAIHGLAIGPNAGSCGTAAFRGERVVVSDIDSDPLWADYLPLVQPHGLKACWSTPVKASDGRVVATFATYYLDAREPRDAELELIDGLAALCAVAIEHDAAFQSINAGQQRFRSLFDEHPDVVYSLDLDGRFTEVNEQFQRVAGVRPEDVLGRPFDEHVLDSERDVVRAHFVAATHGEARSYEMTGVAADGRRVEMRVSNLPIIVDGRVTGVFGIAQDISLLRKHQRELSDALDGAETLSQQLHRLSEASIAVNRDLDEDTLYQQLVDRAREIIGAHQAVVSVETADGRGQLLNAVSLSDKYAQWREYDVPIDGSGIYALVGERQQPMRMTQAELEAHPRWRNFGPESDRHPPMRGWLAVPMVGSDGKTLGILQLSDKLRGEFNEDDEQVALQFSQMAVIAIERARLLAKLQVRDRFFEMSLEVFVVYDPATGRWVQVNQMLADITGYSREELVSRPILEFIHPDDAEPTSERSRNHGRRQPVNTRFVNRYVRRDGGVRWMEWMSAPSSDGLVYAVGRDITQRLQAEATLRQTLADLNARNRELQDFAFIASHDLQEPLRKIRAFADRLQQKHAGSLAPEAREYLDRTSQAANRMQVLISDLLAYSRVAARGKPFTQVKLDAVLAGVLDDLETSLETSGGRVEAGPLPEIEADATQMRQLFQNLLSNALKFRSPDRPPVVRVSAEVDDGVDGPGWILRFTDNGIGFEPRHADKMFAPFQRLHARQAYEGTGIGLAIVRRIVERHRGAIQAQGRPGEGASFVIRLPARQPAGTDGLAVPLSEP</sequence>
<feature type="transmembrane region" description="Helical" evidence="7">
    <location>
        <begin position="248"/>
        <end position="265"/>
    </location>
</feature>
<evidence type="ECO:0000256" key="7">
    <source>
        <dbReference type="SAM" id="Phobius"/>
    </source>
</evidence>
<feature type="transmembrane region" description="Helical" evidence="7">
    <location>
        <begin position="220"/>
        <end position="241"/>
    </location>
</feature>
<evidence type="ECO:0000256" key="2">
    <source>
        <dbReference type="ARBA" id="ARBA00012438"/>
    </source>
</evidence>
<comment type="caution">
    <text evidence="12">The sequence shown here is derived from an EMBL/GenBank/DDBJ whole genome shotgun (WGS) entry which is preliminary data.</text>
</comment>
<feature type="domain" description="Histidine kinase" evidence="8">
    <location>
        <begin position="1797"/>
        <end position="2015"/>
    </location>
</feature>
<dbReference type="SUPFAM" id="SSF47384">
    <property type="entry name" value="Homodimeric domain of signal transducing histidine kinase"/>
    <property type="match status" value="1"/>
</dbReference>
<dbReference type="InterPro" id="IPR003018">
    <property type="entry name" value="GAF"/>
</dbReference>
<proteinExistence type="predicted"/>
<evidence type="ECO:0000313" key="12">
    <source>
        <dbReference type="EMBL" id="GGA66488.1"/>
    </source>
</evidence>
<dbReference type="InterPro" id="IPR005467">
    <property type="entry name" value="His_kinase_dom"/>
</dbReference>
<dbReference type="InterPro" id="IPR003661">
    <property type="entry name" value="HisK_dim/P_dom"/>
</dbReference>
<feature type="domain" description="PAC" evidence="10">
    <location>
        <begin position="879"/>
        <end position="931"/>
    </location>
</feature>
<dbReference type="EMBL" id="BMKC01000001">
    <property type="protein sequence ID" value="GGA66488.1"/>
    <property type="molecule type" value="Genomic_DNA"/>
</dbReference>
<dbReference type="InterPro" id="IPR013656">
    <property type="entry name" value="PAS_4"/>
</dbReference>
<evidence type="ECO:0000256" key="4">
    <source>
        <dbReference type="ARBA" id="ARBA00022679"/>
    </source>
</evidence>
<dbReference type="InterPro" id="IPR004358">
    <property type="entry name" value="Sig_transdc_His_kin-like_C"/>
</dbReference>
<dbReference type="InterPro" id="IPR000700">
    <property type="entry name" value="PAS-assoc_C"/>
</dbReference>
<dbReference type="SUPFAM" id="SSF55785">
    <property type="entry name" value="PYP-like sensor domain (PAS domain)"/>
    <property type="match status" value="6"/>
</dbReference>
<feature type="domain" description="PAS" evidence="9">
    <location>
        <begin position="944"/>
        <end position="1009"/>
    </location>
</feature>
<dbReference type="Pfam" id="PF02518">
    <property type="entry name" value="HATPase_c"/>
    <property type="match status" value="1"/>
</dbReference>
<feature type="transmembrane region" description="Helical" evidence="7">
    <location>
        <begin position="188"/>
        <end position="208"/>
    </location>
</feature>
<dbReference type="InterPro" id="IPR036890">
    <property type="entry name" value="HATPase_C_sf"/>
</dbReference>
<evidence type="ECO:0000259" key="10">
    <source>
        <dbReference type="PROSITE" id="PS50113"/>
    </source>
</evidence>
<feature type="transmembrane region" description="Helical" evidence="7">
    <location>
        <begin position="73"/>
        <end position="92"/>
    </location>
</feature>
<feature type="transmembrane region" description="Helical" evidence="7">
    <location>
        <begin position="358"/>
        <end position="378"/>
    </location>
</feature>
<reference evidence="13" key="1">
    <citation type="journal article" date="2019" name="Int. J. Syst. Evol. Microbiol.">
        <title>The Global Catalogue of Microorganisms (GCM) 10K type strain sequencing project: providing services to taxonomists for standard genome sequencing and annotation.</title>
        <authorList>
            <consortium name="The Broad Institute Genomics Platform"/>
            <consortium name="The Broad Institute Genome Sequencing Center for Infectious Disease"/>
            <person name="Wu L."/>
            <person name="Ma J."/>
        </authorList>
    </citation>
    <scope>NUCLEOTIDE SEQUENCE [LARGE SCALE GENOMIC DNA]</scope>
    <source>
        <strain evidence="13">CGMCC 1.15905</strain>
    </source>
</reference>
<feature type="domain" description="PAC" evidence="10">
    <location>
        <begin position="1136"/>
        <end position="1188"/>
    </location>
</feature>
<feature type="domain" description="PAS" evidence="9">
    <location>
        <begin position="686"/>
        <end position="756"/>
    </location>
</feature>
<keyword evidence="3" id="KW-0597">Phosphoprotein</keyword>
<dbReference type="SUPFAM" id="SSF55874">
    <property type="entry name" value="ATPase domain of HSP90 chaperone/DNA topoisomerase II/histidine kinase"/>
    <property type="match status" value="1"/>
</dbReference>
<dbReference type="InterPro" id="IPR036097">
    <property type="entry name" value="HisK_dim/P_sf"/>
</dbReference>
<feature type="coiled-coil region" evidence="6">
    <location>
        <begin position="659"/>
        <end position="696"/>
    </location>
</feature>
<dbReference type="SMART" id="SM00387">
    <property type="entry name" value="HATPase_c"/>
    <property type="match status" value="1"/>
</dbReference>
<feature type="domain" description="PAS" evidence="9">
    <location>
        <begin position="1061"/>
        <end position="1133"/>
    </location>
</feature>
<dbReference type="CDD" id="cd00082">
    <property type="entry name" value="HisKA"/>
    <property type="match status" value="1"/>
</dbReference>
<keyword evidence="6" id="KW-0175">Coiled coil</keyword>
<evidence type="ECO:0000259" key="11">
    <source>
        <dbReference type="PROSITE" id="PS50839"/>
    </source>
</evidence>
<dbReference type="PRINTS" id="PR00344">
    <property type="entry name" value="BCTRLSENSOR"/>
</dbReference>
<dbReference type="Gene3D" id="3.30.450.40">
    <property type="match status" value="2"/>
</dbReference>
<dbReference type="InterPro" id="IPR029016">
    <property type="entry name" value="GAF-like_dom_sf"/>
</dbReference>
<dbReference type="PANTHER" id="PTHR43304:SF1">
    <property type="entry name" value="PAC DOMAIN-CONTAINING PROTEIN"/>
    <property type="match status" value="1"/>
</dbReference>
<feature type="transmembrane region" description="Helical" evidence="7">
    <location>
        <begin position="46"/>
        <end position="66"/>
    </location>
</feature>
<feature type="transmembrane region" description="Helical" evidence="7">
    <location>
        <begin position="129"/>
        <end position="150"/>
    </location>
</feature>
<dbReference type="Proteomes" id="UP000623419">
    <property type="component" value="Unassembled WGS sequence"/>
</dbReference>
<dbReference type="SUPFAM" id="SSF55781">
    <property type="entry name" value="GAF domain-like"/>
    <property type="match status" value="2"/>
</dbReference>
<dbReference type="Gene3D" id="3.30.565.10">
    <property type="entry name" value="Histidine kinase-like ATPase, C-terminal domain"/>
    <property type="match status" value="1"/>
</dbReference>
<comment type="catalytic activity">
    <reaction evidence="1">
        <text>ATP + protein L-histidine = ADP + protein N-phospho-L-histidine.</text>
        <dbReference type="EC" id="2.7.13.3"/>
    </reaction>
</comment>
<accession>A0ABQ1HB12</accession>
<dbReference type="RefSeq" id="WP_188659832.1">
    <property type="nucleotide sequence ID" value="NZ_BMKC01000001.1"/>
</dbReference>
<evidence type="ECO:0000259" key="8">
    <source>
        <dbReference type="PROSITE" id="PS50109"/>
    </source>
</evidence>
<evidence type="ECO:0000256" key="1">
    <source>
        <dbReference type="ARBA" id="ARBA00000085"/>
    </source>
</evidence>
<keyword evidence="5" id="KW-0418">Kinase</keyword>
<dbReference type="Gene3D" id="1.10.287.130">
    <property type="match status" value="1"/>
</dbReference>
<keyword evidence="7" id="KW-0472">Membrane</keyword>
<dbReference type="SMART" id="SM00091">
    <property type="entry name" value="PAS"/>
    <property type="match status" value="6"/>
</dbReference>
<dbReference type="InterPro" id="IPR013655">
    <property type="entry name" value="PAS_fold_3"/>
</dbReference>
<evidence type="ECO:0000259" key="9">
    <source>
        <dbReference type="PROSITE" id="PS50112"/>
    </source>
</evidence>
<dbReference type="SMART" id="SM00388">
    <property type="entry name" value="HisKA"/>
    <property type="match status" value="1"/>
</dbReference>
<evidence type="ECO:0000256" key="5">
    <source>
        <dbReference type="ARBA" id="ARBA00022777"/>
    </source>
</evidence>
<dbReference type="PROSITE" id="PS50113">
    <property type="entry name" value="PAC"/>
    <property type="match status" value="2"/>
</dbReference>
<evidence type="ECO:0000256" key="3">
    <source>
        <dbReference type="ARBA" id="ARBA00022553"/>
    </source>
</evidence>
<dbReference type="Pfam" id="PF08448">
    <property type="entry name" value="PAS_4"/>
    <property type="match status" value="3"/>
</dbReference>
<evidence type="ECO:0000256" key="6">
    <source>
        <dbReference type="SAM" id="Coils"/>
    </source>
</evidence>
<dbReference type="SMART" id="SM00065">
    <property type="entry name" value="GAF"/>
    <property type="match status" value="2"/>
</dbReference>
<dbReference type="Gene3D" id="3.30.450.20">
    <property type="entry name" value="PAS domain"/>
    <property type="match status" value="6"/>
</dbReference>
<name>A0ABQ1HB12_9GAMM</name>
<dbReference type="PANTHER" id="PTHR43304">
    <property type="entry name" value="PHYTOCHROME-LIKE PROTEIN CPH1"/>
    <property type="match status" value="1"/>
</dbReference>
<dbReference type="InterPro" id="IPR052162">
    <property type="entry name" value="Sensor_kinase/Photoreceptor"/>
</dbReference>
<dbReference type="InterPro" id="IPR003594">
    <property type="entry name" value="HATPase_dom"/>
</dbReference>
<feature type="transmembrane region" description="Helical" evidence="7">
    <location>
        <begin position="325"/>
        <end position="346"/>
    </location>
</feature>
<dbReference type="InterPro" id="IPR035965">
    <property type="entry name" value="PAS-like_dom_sf"/>
</dbReference>
<keyword evidence="13" id="KW-1185">Reference proteome</keyword>
<feature type="domain" description="PAS" evidence="9">
    <location>
        <begin position="1355"/>
        <end position="1425"/>
    </location>
</feature>
<feature type="domain" description="PAS" evidence="9">
    <location>
        <begin position="1680"/>
        <end position="1715"/>
    </location>
</feature>
<dbReference type="InterPro" id="IPR001610">
    <property type="entry name" value="PAC"/>
</dbReference>
<dbReference type="EC" id="2.7.13.3" evidence="2"/>
<dbReference type="Pfam" id="PF08447">
    <property type="entry name" value="PAS_3"/>
    <property type="match status" value="3"/>
</dbReference>
<dbReference type="Gene3D" id="2.10.70.100">
    <property type="match status" value="2"/>
</dbReference>
<dbReference type="InterPro" id="IPR000014">
    <property type="entry name" value="PAS"/>
</dbReference>
<organism evidence="12 13">
    <name type="scientific">Arenimonas soli</name>
    <dbReference type="NCBI Taxonomy" id="2269504"/>
    <lineage>
        <taxon>Bacteria</taxon>
        <taxon>Pseudomonadati</taxon>
        <taxon>Pseudomonadota</taxon>
        <taxon>Gammaproteobacteria</taxon>
        <taxon>Lysobacterales</taxon>
        <taxon>Lysobacteraceae</taxon>
        <taxon>Arenimonas</taxon>
    </lineage>
</organism>
<gene>
    <name evidence="12" type="ORF">GCM10011521_00750</name>
</gene>
<feature type="transmembrane region" description="Helical" evidence="7">
    <location>
        <begin position="21"/>
        <end position="40"/>
    </location>
</feature>
<keyword evidence="7" id="KW-1133">Transmembrane helix</keyword>
<dbReference type="CDD" id="cd00130">
    <property type="entry name" value="PAS"/>
    <property type="match status" value="6"/>
</dbReference>
<evidence type="ECO:0000313" key="13">
    <source>
        <dbReference type="Proteomes" id="UP000623419"/>
    </source>
</evidence>
<dbReference type="Pfam" id="PF00512">
    <property type="entry name" value="HisKA"/>
    <property type="match status" value="1"/>
</dbReference>
<keyword evidence="4" id="KW-0808">Transferase</keyword>
<feature type="transmembrane region" description="Helical" evidence="7">
    <location>
        <begin position="156"/>
        <end position="176"/>
    </location>
</feature>